<gene>
    <name evidence="10" type="ORF">J437_LFUL015129</name>
</gene>
<sequence length="404" mass="45244">MLRSRGKQISLKTIKKLDAFPKISDAYIETSPVGGILSIVSWAVIIWIVYSEVTFYLDARFKFRFIPDTEFDSKLKMNIDITVAMPCRNLGADIVDSTDQPVLQFDPITEESTWFELSTIQKLHFDAISRVNTNLREESHALQDLLWRSGYSSLFGDMPPRDDSPNHPPDACRFHGTLWLNKVAGNFHITAGKTIDLAQGHFHISTNAFGGNVNNFSHRIERFSFGDPSPGIIHPLEGDEKITNEGVYQPMTYDDCAMLYQYFIEVVGTEVSTMRVPRLSTYQYSARGHERPVDHAKGSHGVPGIYFKYDMSALRVKVTQERDSSLPTFLARLCAIVGGVYVTVGMLSSFLQFVVNILLCRWGYEKESLLTLANGETKISSTAPSVSFSTPPSDGISDATLIEK</sequence>
<dbReference type="GO" id="GO:0030134">
    <property type="term" value="C:COPII-coated ER to Golgi transport vesicle"/>
    <property type="evidence" value="ECO:0007669"/>
    <property type="project" value="TreeGrafter"/>
</dbReference>
<evidence type="ECO:0000256" key="5">
    <source>
        <dbReference type="ARBA" id="ARBA00023136"/>
    </source>
</evidence>
<comment type="subcellular location">
    <subcellularLocation>
        <location evidence="1">Endoplasmic reticulum-Golgi intermediate compartment membrane</location>
        <topology evidence="1">Multi-pass membrane protein</topology>
    </subcellularLocation>
</comment>
<evidence type="ECO:0000256" key="3">
    <source>
        <dbReference type="ARBA" id="ARBA00022692"/>
    </source>
</evidence>
<protein>
    <recommendedName>
        <fullName evidence="12">Endoplasmic reticulum-Golgi intermediate compartment protein 2</fullName>
    </recommendedName>
</protein>
<dbReference type="GO" id="GO:0033116">
    <property type="term" value="C:endoplasmic reticulum-Golgi intermediate compartment membrane"/>
    <property type="evidence" value="ECO:0007669"/>
    <property type="project" value="UniProtKB-SubCell"/>
</dbReference>
<evidence type="ECO:0008006" key="12">
    <source>
        <dbReference type="Google" id="ProtNLM"/>
    </source>
</evidence>
<dbReference type="GO" id="GO:0006890">
    <property type="term" value="P:retrograde vesicle-mediated transport, Golgi to endoplasmic reticulum"/>
    <property type="evidence" value="ECO:0007669"/>
    <property type="project" value="TreeGrafter"/>
</dbReference>
<accession>A0A8K0KHK9</accession>
<evidence type="ECO:0000256" key="7">
    <source>
        <dbReference type="SAM" id="Phobius"/>
    </source>
</evidence>
<evidence type="ECO:0000256" key="4">
    <source>
        <dbReference type="ARBA" id="ARBA00022989"/>
    </source>
</evidence>
<feature type="transmembrane region" description="Helical" evidence="7">
    <location>
        <begin position="36"/>
        <end position="57"/>
    </location>
</feature>
<evidence type="ECO:0000256" key="6">
    <source>
        <dbReference type="SAM" id="MobiDB-lite"/>
    </source>
</evidence>
<dbReference type="InterPro" id="IPR012936">
    <property type="entry name" value="Erv_C"/>
</dbReference>
<dbReference type="Pfam" id="PF13850">
    <property type="entry name" value="ERGIC_N"/>
    <property type="match status" value="1"/>
</dbReference>
<dbReference type="GO" id="GO:0006888">
    <property type="term" value="P:endoplasmic reticulum to Golgi vesicle-mediated transport"/>
    <property type="evidence" value="ECO:0007669"/>
    <property type="project" value="TreeGrafter"/>
</dbReference>
<dbReference type="InterPro" id="IPR045888">
    <property type="entry name" value="Erv"/>
</dbReference>
<dbReference type="PANTHER" id="PTHR10984">
    <property type="entry name" value="ENDOPLASMIC RETICULUM-GOLGI INTERMEDIATE COMPARTMENT PROTEIN"/>
    <property type="match status" value="1"/>
</dbReference>
<comment type="similarity">
    <text evidence="2">Belongs to the ERGIC family.</text>
</comment>
<evidence type="ECO:0000259" key="9">
    <source>
        <dbReference type="Pfam" id="PF13850"/>
    </source>
</evidence>
<dbReference type="GO" id="GO:0005783">
    <property type="term" value="C:endoplasmic reticulum"/>
    <property type="evidence" value="ECO:0007669"/>
    <property type="project" value="TreeGrafter"/>
</dbReference>
<dbReference type="PANTHER" id="PTHR10984:SF30">
    <property type="entry name" value="ENDOPLASMIC RETICULUM-GOLGI INTERMEDIATE COMPARTMENT PROTEIN 2"/>
    <property type="match status" value="1"/>
</dbReference>
<reference evidence="10" key="2">
    <citation type="submission" date="2017-10" db="EMBL/GenBank/DDBJ databases">
        <title>Ladona fulva Genome sequencing and assembly.</title>
        <authorList>
            <person name="Murali S."/>
            <person name="Richards S."/>
            <person name="Bandaranaike D."/>
            <person name="Bellair M."/>
            <person name="Blankenburg K."/>
            <person name="Chao H."/>
            <person name="Dinh H."/>
            <person name="Doddapaneni H."/>
            <person name="Dugan-Rocha S."/>
            <person name="Elkadiri S."/>
            <person name="Gnanaolivu R."/>
            <person name="Hernandez B."/>
            <person name="Skinner E."/>
            <person name="Javaid M."/>
            <person name="Lee S."/>
            <person name="Li M."/>
            <person name="Ming W."/>
            <person name="Munidasa M."/>
            <person name="Muniz J."/>
            <person name="Nguyen L."/>
            <person name="Hughes D."/>
            <person name="Osuji N."/>
            <person name="Pu L.-L."/>
            <person name="Puazo M."/>
            <person name="Qu C."/>
            <person name="Quiroz J."/>
            <person name="Raj R."/>
            <person name="Weissenberger G."/>
            <person name="Xin Y."/>
            <person name="Zou X."/>
            <person name="Han Y."/>
            <person name="Worley K."/>
            <person name="Muzny D."/>
            <person name="Gibbs R."/>
        </authorList>
    </citation>
    <scope>NUCLEOTIDE SEQUENCE</scope>
    <source>
        <strain evidence="10">Sampled in the wild</strain>
    </source>
</reference>
<feature type="transmembrane region" description="Helical" evidence="7">
    <location>
        <begin position="329"/>
        <end position="351"/>
    </location>
</feature>
<keyword evidence="3 7" id="KW-0812">Transmembrane</keyword>
<keyword evidence="5 7" id="KW-0472">Membrane</keyword>
<comment type="caution">
    <text evidence="10">The sequence shown here is derived from an EMBL/GenBank/DDBJ whole genome shotgun (WGS) entry which is preliminary data.</text>
</comment>
<dbReference type="EMBL" id="KZ308805">
    <property type="protein sequence ID" value="KAG8234389.1"/>
    <property type="molecule type" value="Genomic_DNA"/>
</dbReference>
<evidence type="ECO:0000313" key="11">
    <source>
        <dbReference type="Proteomes" id="UP000792457"/>
    </source>
</evidence>
<keyword evidence="4 7" id="KW-1133">Transmembrane helix</keyword>
<name>A0A8K0KHK9_LADFU</name>
<evidence type="ECO:0000256" key="1">
    <source>
        <dbReference type="ARBA" id="ARBA00004457"/>
    </source>
</evidence>
<evidence type="ECO:0000259" key="8">
    <source>
        <dbReference type="Pfam" id="PF07970"/>
    </source>
</evidence>
<dbReference type="AlphaFoldDB" id="A0A8K0KHK9"/>
<organism evidence="10 11">
    <name type="scientific">Ladona fulva</name>
    <name type="common">Scarce chaser dragonfly</name>
    <name type="synonym">Libellula fulva</name>
    <dbReference type="NCBI Taxonomy" id="123851"/>
    <lineage>
        <taxon>Eukaryota</taxon>
        <taxon>Metazoa</taxon>
        <taxon>Ecdysozoa</taxon>
        <taxon>Arthropoda</taxon>
        <taxon>Hexapoda</taxon>
        <taxon>Insecta</taxon>
        <taxon>Pterygota</taxon>
        <taxon>Palaeoptera</taxon>
        <taxon>Odonata</taxon>
        <taxon>Epiprocta</taxon>
        <taxon>Anisoptera</taxon>
        <taxon>Libelluloidea</taxon>
        <taxon>Libellulidae</taxon>
        <taxon>Ladona</taxon>
    </lineage>
</organism>
<dbReference type="InterPro" id="IPR039542">
    <property type="entry name" value="Erv_N"/>
</dbReference>
<keyword evidence="11" id="KW-1185">Reference proteome</keyword>
<dbReference type="Pfam" id="PF07970">
    <property type="entry name" value="COPIIcoated_ERV"/>
    <property type="match status" value="1"/>
</dbReference>
<evidence type="ECO:0000256" key="2">
    <source>
        <dbReference type="ARBA" id="ARBA00005648"/>
    </source>
</evidence>
<proteinExistence type="inferred from homology"/>
<dbReference type="Proteomes" id="UP000792457">
    <property type="component" value="Unassembled WGS sequence"/>
</dbReference>
<feature type="compositionally biased region" description="Polar residues" evidence="6">
    <location>
        <begin position="383"/>
        <end position="392"/>
    </location>
</feature>
<feature type="domain" description="Endoplasmic reticulum vesicle transporter C-terminal" evidence="8">
    <location>
        <begin position="170"/>
        <end position="346"/>
    </location>
</feature>
<reference evidence="10" key="1">
    <citation type="submission" date="2013-04" db="EMBL/GenBank/DDBJ databases">
        <authorList>
            <person name="Qu J."/>
            <person name="Murali S.C."/>
            <person name="Bandaranaike D."/>
            <person name="Bellair M."/>
            <person name="Blankenburg K."/>
            <person name="Chao H."/>
            <person name="Dinh H."/>
            <person name="Doddapaneni H."/>
            <person name="Downs B."/>
            <person name="Dugan-Rocha S."/>
            <person name="Elkadiri S."/>
            <person name="Gnanaolivu R.D."/>
            <person name="Hernandez B."/>
            <person name="Javaid M."/>
            <person name="Jayaseelan J.C."/>
            <person name="Lee S."/>
            <person name="Li M."/>
            <person name="Ming W."/>
            <person name="Munidasa M."/>
            <person name="Muniz J."/>
            <person name="Nguyen L."/>
            <person name="Ongeri F."/>
            <person name="Osuji N."/>
            <person name="Pu L.-L."/>
            <person name="Puazo M."/>
            <person name="Qu C."/>
            <person name="Quiroz J."/>
            <person name="Raj R."/>
            <person name="Weissenberger G."/>
            <person name="Xin Y."/>
            <person name="Zou X."/>
            <person name="Han Y."/>
            <person name="Richards S."/>
            <person name="Worley K."/>
            <person name="Muzny D."/>
            <person name="Gibbs R."/>
        </authorList>
    </citation>
    <scope>NUCLEOTIDE SEQUENCE</scope>
    <source>
        <strain evidence="10">Sampled in the wild</strain>
    </source>
</reference>
<evidence type="ECO:0000313" key="10">
    <source>
        <dbReference type="EMBL" id="KAG8234389.1"/>
    </source>
</evidence>
<feature type="domain" description="Endoplasmic reticulum vesicle transporter N-terminal" evidence="9">
    <location>
        <begin position="14"/>
        <end position="100"/>
    </location>
</feature>
<feature type="region of interest" description="Disordered" evidence="6">
    <location>
        <begin position="383"/>
        <end position="404"/>
    </location>
</feature>
<dbReference type="OrthoDB" id="5541786at2759"/>